<dbReference type="NCBIfam" id="TIGR01509">
    <property type="entry name" value="HAD-SF-IA-v3"/>
    <property type="match status" value="1"/>
</dbReference>
<organism evidence="1 2">
    <name type="scientific">Dethiosulfovibrio acidaminovorans</name>
    <dbReference type="NCBI Taxonomy" id="133535"/>
    <lineage>
        <taxon>Bacteria</taxon>
        <taxon>Thermotogati</taxon>
        <taxon>Synergistota</taxon>
        <taxon>Synergistia</taxon>
        <taxon>Synergistales</taxon>
        <taxon>Dethiosulfovibrionaceae</taxon>
        <taxon>Dethiosulfovibrio</taxon>
    </lineage>
</organism>
<dbReference type="InterPro" id="IPR023198">
    <property type="entry name" value="PGP-like_dom2"/>
</dbReference>
<proteinExistence type="predicted"/>
<sequence length="224" mass="24396">MIFLIEVVLFDFDMTLVDSSQGITDCMNAVAENMGLPKVTREQVLGIIGIPLAKGLHSLWGEYDENCLSEYRRIFSETEYAGIVPFPETIPAIEKLRAMNLRVGVATNRHVAEPVVKAVGLFDRFDLVMGLGDLYRPKPEPDMILAAMKELGGSPDGTLYVGDTDIDMRTTVAAGMKGVGLASGNFSREDLEAAGAWRTLNGIGDLPELLEEEGLICVDRDATI</sequence>
<dbReference type="GO" id="GO:0016787">
    <property type="term" value="F:hydrolase activity"/>
    <property type="evidence" value="ECO:0007669"/>
    <property type="project" value="UniProtKB-KW"/>
</dbReference>
<dbReference type="NCBIfam" id="TIGR01549">
    <property type="entry name" value="HAD-SF-IA-v1"/>
    <property type="match status" value="1"/>
</dbReference>
<dbReference type="PANTHER" id="PTHR43434">
    <property type="entry name" value="PHOSPHOGLYCOLATE PHOSPHATASE"/>
    <property type="match status" value="1"/>
</dbReference>
<protein>
    <submittedName>
        <fullName evidence="1">HAD family hydrolase</fullName>
    </submittedName>
</protein>
<dbReference type="Gene3D" id="1.10.150.240">
    <property type="entry name" value="Putative phosphatase, domain 2"/>
    <property type="match status" value="1"/>
</dbReference>
<dbReference type="InterPro" id="IPR036412">
    <property type="entry name" value="HAD-like_sf"/>
</dbReference>
<dbReference type="SFLD" id="SFLDS00003">
    <property type="entry name" value="Haloacid_Dehalogenase"/>
    <property type="match status" value="1"/>
</dbReference>
<comment type="caution">
    <text evidence="1">The sequence shown here is derived from an EMBL/GenBank/DDBJ whole genome shotgun (WGS) entry which is preliminary data.</text>
</comment>
<name>A0ABS9EY28_9BACT</name>
<dbReference type="InterPro" id="IPR041492">
    <property type="entry name" value="HAD_2"/>
</dbReference>
<dbReference type="PANTHER" id="PTHR43434:SF1">
    <property type="entry name" value="PHOSPHOGLYCOLATE PHOSPHATASE"/>
    <property type="match status" value="1"/>
</dbReference>
<dbReference type="Gene3D" id="3.40.50.1000">
    <property type="entry name" value="HAD superfamily/HAD-like"/>
    <property type="match status" value="1"/>
</dbReference>
<dbReference type="InterPro" id="IPR050155">
    <property type="entry name" value="HAD-like_hydrolase_sf"/>
</dbReference>
<accession>A0ABS9EY28</accession>
<keyword evidence="2" id="KW-1185">Reference proteome</keyword>
<dbReference type="SFLD" id="SFLDG01129">
    <property type="entry name" value="C1.5:_HAD__Beta-PGM__Phosphata"/>
    <property type="match status" value="1"/>
</dbReference>
<keyword evidence="1" id="KW-0378">Hydrolase</keyword>
<dbReference type="Pfam" id="PF13419">
    <property type="entry name" value="HAD_2"/>
    <property type="match status" value="1"/>
</dbReference>
<dbReference type="InterPro" id="IPR006439">
    <property type="entry name" value="HAD-SF_hydro_IA"/>
</dbReference>
<evidence type="ECO:0000313" key="2">
    <source>
        <dbReference type="Proteomes" id="UP001200932"/>
    </source>
</evidence>
<gene>
    <name evidence="1" type="ORF">L2W31_07045</name>
</gene>
<dbReference type="Proteomes" id="UP001200932">
    <property type="component" value="Unassembled WGS sequence"/>
</dbReference>
<evidence type="ECO:0000313" key="1">
    <source>
        <dbReference type="EMBL" id="MCF4145081.1"/>
    </source>
</evidence>
<dbReference type="SUPFAM" id="SSF56784">
    <property type="entry name" value="HAD-like"/>
    <property type="match status" value="1"/>
</dbReference>
<dbReference type="EMBL" id="JAKGUF010000008">
    <property type="protein sequence ID" value="MCF4145081.1"/>
    <property type="molecule type" value="Genomic_DNA"/>
</dbReference>
<reference evidence="1 2" key="1">
    <citation type="submission" date="2022-01" db="EMBL/GenBank/DDBJ databases">
        <title>Dethiosulfovibrio faecalis sp. nov., a novel proteolytic, non-sulfur-reducing bacterium isolated from a marine aquaculture solid waste bioreactor.</title>
        <authorList>
            <person name="Grabowski S."/>
            <person name="Apolinario E."/>
            <person name="Schneider N."/>
            <person name="Marshall C.W."/>
            <person name="Sowers K.R."/>
        </authorList>
    </citation>
    <scope>NUCLEOTIDE SEQUENCE [LARGE SCALE GENOMIC DNA]</scope>
    <source>
        <strain evidence="1 2">DSM 12590</strain>
    </source>
</reference>
<dbReference type="InterPro" id="IPR023214">
    <property type="entry name" value="HAD_sf"/>
</dbReference>